<organism evidence="13 14">
    <name type="scientific">Cajanus cajan</name>
    <name type="common">Pigeon pea</name>
    <name type="synonym">Cajanus indicus</name>
    <dbReference type="NCBI Taxonomy" id="3821"/>
    <lineage>
        <taxon>Eukaryota</taxon>
        <taxon>Viridiplantae</taxon>
        <taxon>Streptophyta</taxon>
        <taxon>Embryophyta</taxon>
        <taxon>Tracheophyta</taxon>
        <taxon>Spermatophyta</taxon>
        <taxon>Magnoliopsida</taxon>
        <taxon>eudicotyledons</taxon>
        <taxon>Gunneridae</taxon>
        <taxon>Pentapetalae</taxon>
        <taxon>rosids</taxon>
        <taxon>fabids</taxon>
        <taxon>Fabales</taxon>
        <taxon>Fabaceae</taxon>
        <taxon>Papilionoideae</taxon>
        <taxon>50 kb inversion clade</taxon>
        <taxon>NPAAA clade</taxon>
        <taxon>indigoferoid/millettioid clade</taxon>
        <taxon>Phaseoleae</taxon>
        <taxon>Cajanus</taxon>
    </lineage>
</organism>
<keyword evidence="3" id="KW-0645">Protease</keyword>
<keyword evidence="5" id="KW-0378">Hydrolase</keyword>
<keyword evidence="14" id="KW-1185">Reference proteome</keyword>
<gene>
    <name evidence="13" type="ORF">KK1_022176</name>
</gene>
<evidence type="ECO:0000256" key="4">
    <source>
        <dbReference type="ARBA" id="ARBA00022729"/>
    </source>
</evidence>
<feature type="domain" description="Peptidase C1A papain C-terminal" evidence="11">
    <location>
        <begin position="90"/>
        <end position="306"/>
    </location>
</feature>
<dbReference type="InterPro" id="IPR039417">
    <property type="entry name" value="Peptidase_C1A_papain-like"/>
</dbReference>
<sequence>MQERHEQWIAQYGRVYKNHQEKELRYKIFEQNVKHIEAFNNEGNKSHKLGINQFADLTNEEFKARNKLKGRVLSKKLRTSTFRYEQLTQVPKTLDWRQKGAVTPVKAQGVDCGDCWAFTVVAAVEGIIKLTTGKLIDLSEQELVDCDTKGLDHGCEGGVIEEGFRFIVANKGIASEASYPYRAVDGHCNAKAASQHVATIRDYELVPVNNETALLLAVANQPVGVSIDSSTFQFYSSGVLRGSCGTNLDHGVTIVGYGVSDDGTKYWLAKNSWGPTWGEQGYLRIQRDVAAKEGMCGLATVPFFPVA</sequence>
<evidence type="ECO:0000256" key="6">
    <source>
        <dbReference type="ARBA" id="ARBA00022807"/>
    </source>
</evidence>
<dbReference type="InterPro" id="IPR013201">
    <property type="entry name" value="Prot_inhib_I29"/>
</dbReference>
<keyword evidence="7" id="KW-1015">Disulfide bond</keyword>
<comment type="similarity">
    <text evidence="2">Belongs to the peptidase C1 family.</text>
</comment>
<dbReference type="SUPFAM" id="SSF54001">
    <property type="entry name" value="Cysteine proteinases"/>
    <property type="match status" value="1"/>
</dbReference>
<dbReference type="Pfam" id="PF08246">
    <property type="entry name" value="Inhibitor_I29"/>
    <property type="match status" value="1"/>
</dbReference>
<evidence type="ECO:0000313" key="13">
    <source>
        <dbReference type="EMBL" id="KYP68546.1"/>
    </source>
</evidence>
<evidence type="ECO:0000259" key="12">
    <source>
        <dbReference type="SMART" id="SM00848"/>
    </source>
</evidence>
<dbReference type="PANTHER" id="PTHR12411">
    <property type="entry name" value="CYSTEINE PROTEASE FAMILY C1-RELATED"/>
    <property type="match status" value="1"/>
</dbReference>
<dbReference type="Gene3D" id="3.90.70.10">
    <property type="entry name" value="Cysteine proteinases"/>
    <property type="match status" value="1"/>
</dbReference>
<evidence type="ECO:0000256" key="10">
    <source>
        <dbReference type="ARBA" id="ARBA00080531"/>
    </source>
</evidence>
<keyword evidence="8" id="KW-0325">Glycoprotein</keyword>
<evidence type="ECO:0000256" key="9">
    <source>
        <dbReference type="ARBA" id="ARBA00069575"/>
    </source>
</evidence>
<evidence type="ECO:0000259" key="11">
    <source>
        <dbReference type="SMART" id="SM00645"/>
    </source>
</evidence>
<dbReference type="GO" id="GO:0008234">
    <property type="term" value="F:cysteine-type peptidase activity"/>
    <property type="evidence" value="ECO:0007669"/>
    <property type="project" value="UniProtKB-KW"/>
</dbReference>
<evidence type="ECO:0000256" key="1">
    <source>
        <dbReference type="ARBA" id="ARBA00004319"/>
    </source>
</evidence>
<reference evidence="13 14" key="1">
    <citation type="journal article" date="2012" name="Nat. Biotechnol.">
        <title>Draft genome sequence of pigeonpea (Cajanus cajan), an orphan legume crop of resource-poor farmers.</title>
        <authorList>
            <person name="Varshney R.K."/>
            <person name="Chen W."/>
            <person name="Li Y."/>
            <person name="Bharti A.K."/>
            <person name="Saxena R.K."/>
            <person name="Schlueter J.A."/>
            <person name="Donoghue M.T."/>
            <person name="Azam S."/>
            <person name="Fan G."/>
            <person name="Whaley A.M."/>
            <person name="Farmer A.D."/>
            <person name="Sheridan J."/>
            <person name="Iwata A."/>
            <person name="Tuteja R."/>
            <person name="Penmetsa R.V."/>
            <person name="Wu W."/>
            <person name="Upadhyaya H.D."/>
            <person name="Yang S.P."/>
            <person name="Shah T."/>
            <person name="Saxena K.B."/>
            <person name="Michael T."/>
            <person name="McCombie W.R."/>
            <person name="Yang B."/>
            <person name="Zhang G."/>
            <person name="Yang H."/>
            <person name="Wang J."/>
            <person name="Spillane C."/>
            <person name="Cook D.R."/>
            <person name="May G.D."/>
            <person name="Xu X."/>
            <person name="Jackson S.A."/>
        </authorList>
    </citation>
    <scope>NUCLEOTIDE SEQUENCE [LARGE SCALE GENOMIC DNA]</scope>
    <source>
        <strain evidence="14">cv. Asha</strain>
    </source>
</reference>
<keyword evidence="4" id="KW-0732">Signal</keyword>
<feature type="domain" description="Cathepsin propeptide inhibitor" evidence="12">
    <location>
        <begin position="5"/>
        <end position="62"/>
    </location>
</feature>
<proteinExistence type="inferred from homology"/>
<evidence type="ECO:0000256" key="5">
    <source>
        <dbReference type="ARBA" id="ARBA00022801"/>
    </source>
</evidence>
<dbReference type="FunFam" id="3.90.70.10:FF:000023">
    <property type="entry name" value="Senescence-specific cysteine protease SAG39"/>
    <property type="match status" value="1"/>
</dbReference>
<dbReference type="PRINTS" id="PR00705">
    <property type="entry name" value="PAPAIN"/>
</dbReference>
<keyword evidence="6" id="KW-0788">Thiol protease</keyword>
<accession>A0A151TNH2</accession>
<dbReference type="InterPro" id="IPR013128">
    <property type="entry name" value="Peptidase_C1A"/>
</dbReference>
<dbReference type="PROSITE" id="PS00640">
    <property type="entry name" value="THIOL_PROTEASE_ASN"/>
    <property type="match status" value="1"/>
</dbReference>
<dbReference type="Proteomes" id="UP000075243">
    <property type="component" value="Chromosome 4"/>
</dbReference>
<dbReference type="OMA" id="NSCYAYA"/>
<dbReference type="PROSITE" id="PS00639">
    <property type="entry name" value="THIOL_PROTEASE_HIS"/>
    <property type="match status" value="1"/>
</dbReference>
<comment type="subcellular location">
    <subcellularLocation>
        <location evidence="1">Endoplasmic reticulum lumen</location>
    </subcellularLocation>
</comment>
<dbReference type="Pfam" id="PF00112">
    <property type="entry name" value="Peptidase_C1"/>
    <property type="match status" value="1"/>
</dbReference>
<evidence type="ECO:0000256" key="2">
    <source>
        <dbReference type="ARBA" id="ARBA00008455"/>
    </source>
</evidence>
<dbReference type="AlphaFoldDB" id="A0A151TNH2"/>
<dbReference type="STRING" id="3821.A0A151TNH2"/>
<dbReference type="SMART" id="SM00848">
    <property type="entry name" value="Inhibitor_I29"/>
    <property type="match status" value="1"/>
</dbReference>
<dbReference type="Gramene" id="C.cajan_21541.t">
    <property type="protein sequence ID" value="C.cajan_21541.t"/>
    <property type="gene ID" value="C.cajan_21541"/>
</dbReference>
<dbReference type="CDD" id="cd02248">
    <property type="entry name" value="Peptidase_C1A"/>
    <property type="match status" value="1"/>
</dbReference>
<evidence type="ECO:0000313" key="14">
    <source>
        <dbReference type="Proteomes" id="UP000075243"/>
    </source>
</evidence>
<evidence type="ECO:0000256" key="8">
    <source>
        <dbReference type="ARBA" id="ARBA00023180"/>
    </source>
</evidence>
<dbReference type="InterPro" id="IPR025661">
    <property type="entry name" value="Pept_asp_AS"/>
</dbReference>
<evidence type="ECO:0000256" key="7">
    <source>
        <dbReference type="ARBA" id="ARBA00023157"/>
    </source>
</evidence>
<evidence type="ECO:0000256" key="3">
    <source>
        <dbReference type="ARBA" id="ARBA00022670"/>
    </source>
</evidence>
<protein>
    <recommendedName>
        <fullName evidence="9">Vignain</fullName>
    </recommendedName>
    <alternativeName>
        <fullName evidence="10">Bean endopeptidase</fullName>
    </alternativeName>
</protein>
<dbReference type="EMBL" id="CM003606">
    <property type="protein sequence ID" value="KYP68546.1"/>
    <property type="molecule type" value="Genomic_DNA"/>
</dbReference>
<dbReference type="InterPro" id="IPR025660">
    <property type="entry name" value="Pept_his_AS"/>
</dbReference>
<dbReference type="InterPro" id="IPR000668">
    <property type="entry name" value="Peptidase_C1A_C"/>
</dbReference>
<name>A0A151TNH2_CAJCA</name>
<dbReference type="GO" id="GO:0006508">
    <property type="term" value="P:proteolysis"/>
    <property type="evidence" value="ECO:0007669"/>
    <property type="project" value="UniProtKB-KW"/>
</dbReference>
<dbReference type="SMART" id="SM00645">
    <property type="entry name" value="Pept_C1"/>
    <property type="match status" value="1"/>
</dbReference>
<dbReference type="GO" id="GO:0005788">
    <property type="term" value="C:endoplasmic reticulum lumen"/>
    <property type="evidence" value="ECO:0007669"/>
    <property type="project" value="UniProtKB-SubCell"/>
</dbReference>
<dbReference type="InterPro" id="IPR038765">
    <property type="entry name" value="Papain-like_cys_pep_sf"/>
</dbReference>